<feature type="domain" description="Transglutaminase-like" evidence="2">
    <location>
        <begin position="195"/>
        <end position="253"/>
    </location>
</feature>
<evidence type="ECO:0000313" key="3">
    <source>
        <dbReference type="EMBL" id="XAG39685.1"/>
    </source>
</evidence>
<dbReference type="PANTHER" id="PTHR38339:SF1">
    <property type="entry name" value="TRANSGLUTAMINASE-LIKE DOMAIN-CONTAINING PROTEIN"/>
    <property type="match status" value="1"/>
</dbReference>
<proteinExistence type="predicted"/>
<accession>A0AAU6T3H3</accession>
<dbReference type="PANTHER" id="PTHR38339">
    <property type="entry name" value="TRANSGLUTAMINASE DOMAIN PROTEIN"/>
    <property type="match status" value="1"/>
</dbReference>
<feature type="signal peptide" evidence="1">
    <location>
        <begin position="1"/>
        <end position="18"/>
    </location>
</feature>
<name>A0AAU6T3H3_9GAMM</name>
<evidence type="ECO:0000259" key="2">
    <source>
        <dbReference type="SMART" id="SM00460"/>
    </source>
</evidence>
<gene>
    <name evidence="3" type="ORF">MRK42_11660</name>
</gene>
<keyword evidence="1" id="KW-0732">Signal</keyword>
<dbReference type="AlphaFoldDB" id="A0AAU6T3H3"/>
<dbReference type="Pfam" id="PF01841">
    <property type="entry name" value="Transglut_core"/>
    <property type="match status" value="1"/>
</dbReference>
<dbReference type="InterPro" id="IPR002931">
    <property type="entry name" value="Transglutaminase-like"/>
</dbReference>
<dbReference type="SUPFAM" id="SSF54001">
    <property type="entry name" value="Cysteine proteinases"/>
    <property type="match status" value="1"/>
</dbReference>
<feature type="chain" id="PRO_5043436582" evidence="1">
    <location>
        <begin position="19"/>
        <end position="321"/>
    </location>
</feature>
<dbReference type="InterPro" id="IPR038765">
    <property type="entry name" value="Papain-like_cys_pep_sf"/>
</dbReference>
<dbReference type="RefSeq" id="WP_338610029.1">
    <property type="nucleotide sequence ID" value="NZ_CP095328.1"/>
</dbReference>
<sequence>MKKMTFISIFIFSSFVFAQEPYLSKSNPRTYTVTVSVNTKNNGLALSDLIVNIPLPLQNRVQDVKYIQTNNGVVINDGELRYASFVYDEKSSPKNGENILSAVSYQVTTYDQFYDLLKIKKIEPYNKKGADFINYTRDNLPYINLSNKKLQAISNKLWEKSQADILTYARMAYEYVPLNFSYINANTGLHPLNEVMDSGGGDCGNLSSIYITLLRIMQIPARHVVAIRADNTFHAWSEFYLENIGWIPVDVTFKQIYPNKDYFGKMDKESNGIALNKDVNFSLVVGNKGRFNMGLFQRYGYWYWSSGLGSLDSKFKITETE</sequence>
<dbReference type="SMART" id="SM00460">
    <property type="entry name" value="TGc"/>
    <property type="match status" value="1"/>
</dbReference>
<protein>
    <submittedName>
        <fullName evidence="3">Transglutaminase domain-containing protein</fullName>
    </submittedName>
</protein>
<dbReference type="Gene3D" id="3.10.620.30">
    <property type="match status" value="1"/>
</dbReference>
<evidence type="ECO:0000256" key="1">
    <source>
        <dbReference type="SAM" id="SignalP"/>
    </source>
</evidence>
<organism evidence="3">
    <name type="scientific">Aeromonas sp. 19NY04SH05-1</name>
    <dbReference type="NCBI Taxonomy" id="2920537"/>
    <lineage>
        <taxon>Bacteria</taxon>
        <taxon>Pseudomonadati</taxon>
        <taxon>Pseudomonadota</taxon>
        <taxon>Gammaproteobacteria</taxon>
        <taxon>Aeromonadales</taxon>
        <taxon>Aeromonadaceae</taxon>
        <taxon>Aeromonas</taxon>
    </lineage>
</organism>
<reference evidence="3" key="1">
    <citation type="submission" date="2022-03" db="EMBL/GenBank/DDBJ databases">
        <title>Sea Food Isolates.</title>
        <authorList>
            <person name="Li C."/>
        </authorList>
    </citation>
    <scope>NUCLEOTIDE SEQUENCE</scope>
    <source>
        <strain evidence="3">19NY04SH05-1</strain>
    </source>
</reference>
<dbReference type="EMBL" id="CP095328">
    <property type="protein sequence ID" value="XAG39685.1"/>
    <property type="molecule type" value="Genomic_DNA"/>
</dbReference>